<name>A0A443Q3J1_9MAGN</name>
<evidence type="ECO:0000313" key="2">
    <source>
        <dbReference type="Proteomes" id="UP000283530"/>
    </source>
</evidence>
<dbReference type="Pfam" id="PF03004">
    <property type="entry name" value="Transposase_24"/>
    <property type="match status" value="1"/>
</dbReference>
<evidence type="ECO:0000313" key="1">
    <source>
        <dbReference type="EMBL" id="RWR97595.1"/>
    </source>
</evidence>
<dbReference type="EMBL" id="QPKB01000014">
    <property type="protein sequence ID" value="RWR97595.1"/>
    <property type="molecule type" value="Genomic_DNA"/>
</dbReference>
<keyword evidence="2" id="KW-1185">Reference proteome</keyword>
<proteinExistence type="predicted"/>
<gene>
    <name evidence="1" type="ORF">CKAN_02703800</name>
</gene>
<comment type="caution">
    <text evidence="1">The sequence shown here is derived from an EMBL/GenBank/DDBJ whole genome shotgun (WGS) entry which is preliminary data.</text>
</comment>
<accession>A0A443Q3J1</accession>
<organism evidence="1 2">
    <name type="scientific">Cinnamomum micranthum f. kanehirae</name>
    <dbReference type="NCBI Taxonomy" id="337451"/>
    <lineage>
        <taxon>Eukaryota</taxon>
        <taxon>Viridiplantae</taxon>
        <taxon>Streptophyta</taxon>
        <taxon>Embryophyta</taxon>
        <taxon>Tracheophyta</taxon>
        <taxon>Spermatophyta</taxon>
        <taxon>Magnoliopsida</taxon>
        <taxon>Magnoliidae</taxon>
        <taxon>Laurales</taxon>
        <taxon>Lauraceae</taxon>
        <taxon>Cinnamomum</taxon>
    </lineage>
</organism>
<reference evidence="1 2" key="1">
    <citation type="journal article" date="2019" name="Nat. Plants">
        <title>Stout camphor tree genome fills gaps in understanding of flowering plant genome evolution.</title>
        <authorList>
            <person name="Chaw S.M."/>
            <person name="Liu Y.C."/>
            <person name="Wu Y.W."/>
            <person name="Wang H.Y."/>
            <person name="Lin C.I."/>
            <person name="Wu C.S."/>
            <person name="Ke H.M."/>
            <person name="Chang L.Y."/>
            <person name="Hsu C.Y."/>
            <person name="Yang H.T."/>
            <person name="Sudianto E."/>
            <person name="Hsu M.H."/>
            <person name="Wu K.P."/>
            <person name="Wang L.N."/>
            <person name="Leebens-Mack J.H."/>
            <person name="Tsai I.J."/>
        </authorList>
    </citation>
    <scope>NUCLEOTIDE SEQUENCE [LARGE SCALE GENOMIC DNA]</scope>
    <source>
        <strain evidence="2">cv. Chaw 1501</strain>
        <tissue evidence="1">Young leaves</tissue>
    </source>
</reference>
<dbReference type="InterPro" id="IPR004252">
    <property type="entry name" value="Probable_transposase_24"/>
</dbReference>
<dbReference type="PANTHER" id="PTHR33018">
    <property type="entry name" value="OS10G0338966 PROTEIN-RELATED"/>
    <property type="match status" value="1"/>
</dbReference>
<dbReference type="OrthoDB" id="1869436at2759"/>
<dbReference type="Proteomes" id="UP000283530">
    <property type="component" value="Unassembled WGS sequence"/>
</dbReference>
<protein>
    <recommendedName>
        <fullName evidence="3">Transposase Tnp1/En/Spm-like domain-containing protein</fullName>
    </recommendedName>
</protein>
<sequence length="421" mass="47718">MAEEHIASSLNAETSSLSKQKPVITLNAFGVPVGVHSTKLASRCGELVRTIVPISIKDWRAVPKEKKDELWNHLQDEFIVPQSYKDKCLKSMSEMMRKYRAKLRTKYLDPHTTHEDRLNNRPPGVRSEDWEAFVEHNSNPKTVERRKKNTDVRKKLNIYHASGRYGHTRLEERMKRQKKEDEPPVTRAKVRIEARKQKDDSIPSSVSSHMERVNDLLSSQDEVDSHDILKDPLTQGFGVDTRGCVRGVVNVISGTQIEGSSTALEKLATKENKVSKELTSIKNLEDQVNYVTSVQKKLFEELGAIKQMIEQHWPMRSGSQASVSFPPKMTELVAVSNTLGSDEHSMRLRPCKLMSWHQEVVAHGRAHIGNGTQFIHDKALPENTYKVTVDVIDKGDVDLPYPDGHFVKGILLNFDLLCDGL</sequence>
<dbReference type="PANTHER" id="PTHR33018:SF37">
    <property type="entry name" value="TRANSPOSASE TNP1_EN_SPM-LIKE DOMAIN-CONTAINING PROTEIN"/>
    <property type="match status" value="1"/>
</dbReference>
<evidence type="ECO:0008006" key="3">
    <source>
        <dbReference type="Google" id="ProtNLM"/>
    </source>
</evidence>
<dbReference type="AlphaFoldDB" id="A0A443Q3J1"/>